<organism evidence="1 2">
    <name type="scientific">Paramecium bursaria Chlorella virus NY2A</name>
    <name type="common">PBCV-NY2A</name>
    <dbReference type="NCBI Taxonomy" id="46021"/>
    <lineage>
        <taxon>Viruses</taxon>
        <taxon>Varidnaviria</taxon>
        <taxon>Bamfordvirae</taxon>
        <taxon>Nucleocytoviricota</taxon>
        <taxon>Megaviricetes</taxon>
        <taxon>Algavirales</taxon>
        <taxon>Phycodnaviridae</taxon>
        <taxon>Chlorovirus</taxon>
        <taxon>Chlorovirus americanus</taxon>
    </lineage>
</organism>
<keyword evidence="2" id="KW-1185">Reference proteome</keyword>
<proteinExistence type="predicted"/>
<evidence type="ECO:0000313" key="1">
    <source>
        <dbReference type="EMBL" id="ABT15235.1"/>
    </source>
</evidence>
<dbReference type="KEGG" id="vg:5658952"/>
<reference evidence="1 2" key="1">
    <citation type="journal article" date="2007" name="Virology">
        <title>Sequence and annotation of the 369-kb NY-2A and the 345-kb AR158 viruses that infect Chlorella NC64A.</title>
        <authorList>
            <person name="Fitzgerald L.A."/>
            <person name="Graves M.V."/>
            <person name="Li X."/>
            <person name="Feldblyum T."/>
            <person name="Nierman W.C."/>
            <person name="Van Etten J.L."/>
        </authorList>
    </citation>
    <scope>NUCLEOTIDE SEQUENCE [LARGE SCALE GENOMIC DNA]</scope>
    <source>
        <strain evidence="1 2">NY-2A</strain>
    </source>
</reference>
<accession>A7IY11</accession>
<name>A7IY11_PBCVN</name>
<dbReference type="GeneID" id="5658952"/>
<gene>
    <name evidence="1" type="primary">b836R</name>
    <name evidence="1" type="ORF">NY2A_b836R</name>
</gene>
<protein>
    <submittedName>
        <fullName evidence="1">Uncharacterized protein b836R</fullName>
    </submittedName>
</protein>
<organismHost>
    <name type="scientific">Chlorella</name>
    <dbReference type="NCBI Taxonomy" id="3071"/>
</organismHost>
<sequence length="89" mass="10546">MPGPFVEVTYVLQAILKFLHHRDIIQSRIWKVNKFGFGTDMSFRRRLFTKRVSIKNSSWFLSMMEQNFVALLITNFTSKQDLVLLINHV</sequence>
<dbReference type="EMBL" id="DQ491002">
    <property type="protein sequence ID" value="ABT15235.1"/>
    <property type="molecule type" value="Genomic_DNA"/>
</dbReference>
<dbReference type="RefSeq" id="YP_001498032.1">
    <property type="nucleotide sequence ID" value="NC_009898.1"/>
</dbReference>
<dbReference type="Proteomes" id="UP000202419">
    <property type="component" value="Segment"/>
</dbReference>
<evidence type="ECO:0000313" key="2">
    <source>
        <dbReference type="Proteomes" id="UP000202419"/>
    </source>
</evidence>